<dbReference type="Proteomes" id="UP001176940">
    <property type="component" value="Unassembled WGS sequence"/>
</dbReference>
<accession>A0ABN9KX32</accession>
<protein>
    <submittedName>
        <fullName evidence="2">Uncharacterized protein</fullName>
    </submittedName>
</protein>
<comment type="caution">
    <text evidence="2">The sequence shown here is derived from an EMBL/GenBank/DDBJ whole genome shotgun (WGS) entry which is preliminary data.</text>
</comment>
<sequence>MHSWDRSVARSIGKHLGWIWGANGGSWYRSQYREYASSNRDMAIMGEFPTILCCIAPCGGTILCFICGGTILCRIVAFFAITIEPDRQELCMSSL</sequence>
<reference evidence="2" key="1">
    <citation type="submission" date="2023-07" db="EMBL/GenBank/DDBJ databases">
        <authorList>
            <person name="Stuckert A."/>
        </authorList>
    </citation>
    <scope>NUCLEOTIDE SEQUENCE</scope>
</reference>
<name>A0ABN9KX32_9NEOB</name>
<evidence type="ECO:0000256" key="1">
    <source>
        <dbReference type="SAM" id="Phobius"/>
    </source>
</evidence>
<feature type="transmembrane region" description="Helical" evidence="1">
    <location>
        <begin position="50"/>
        <end position="83"/>
    </location>
</feature>
<keyword evidence="1" id="KW-0812">Transmembrane</keyword>
<keyword evidence="3" id="KW-1185">Reference proteome</keyword>
<keyword evidence="1" id="KW-1133">Transmembrane helix</keyword>
<evidence type="ECO:0000313" key="3">
    <source>
        <dbReference type="Proteomes" id="UP001176940"/>
    </source>
</evidence>
<proteinExistence type="predicted"/>
<organism evidence="2 3">
    <name type="scientific">Ranitomeya imitator</name>
    <name type="common">mimic poison frog</name>
    <dbReference type="NCBI Taxonomy" id="111125"/>
    <lineage>
        <taxon>Eukaryota</taxon>
        <taxon>Metazoa</taxon>
        <taxon>Chordata</taxon>
        <taxon>Craniata</taxon>
        <taxon>Vertebrata</taxon>
        <taxon>Euteleostomi</taxon>
        <taxon>Amphibia</taxon>
        <taxon>Batrachia</taxon>
        <taxon>Anura</taxon>
        <taxon>Neobatrachia</taxon>
        <taxon>Hyloidea</taxon>
        <taxon>Dendrobatidae</taxon>
        <taxon>Dendrobatinae</taxon>
        <taxon>Ranitomeya</taxon>
    </lineage>
</organism>
<evidence type="ECO:0000313" key="2">
    <source>
        <dbReference type="EMBL" id="CAJ0927701.1"/>
    </source>
</evidence>
<keyword evidence="1" id="KW-0472">Membrane</keyword>
<gene>
    <name evidence="2" type="ORF">RIMI_LOCUS3097783</name>
</gene>
<dbReference type="EMBL" id="CAUEEQ010004536">
    <property type="protein sequence ID" value="CAJ0927701.1"/>
    <property type="molecule type" value="Genomic_DNA"/>
</dbReference>